<organism evidence="2 3">
    <name type="scientific">Exophiala dermatitidis</name>
    <name type="common">Black yeast-like fungus</name>
    <name type="synonym">Wangiella dermatitidis</name>
    <dbReference type="NCBI Taxonomy" id="5970"/>
    <lineage>
        <taxon>Eukaryota</taxon>
        <taxon>Fungi</taxon>
        <taxon>Dikarya</taxon>
        <taxon>Ascomycota</taxon>
        <taxon>Pezizomycotina</taxon>
        <taxon>Eurotiomycetes</taxon>
        <taxon>Chaetothyriomycetidae</taxon>
        <taxon>Chaetothyriales</taxon>
        <taxon>Herpotrichiellaceae</taxon>
        <taxon>Exophiala</taxon>
    </lineage>
</organism>
<accession>A0AAN6IXT5</accession>
<dbReference type="AlphaFoldDB" id="A0AAN6IXT5"/>
<evidence type="ECO:0000313" key="3">
    <source>
        <dbReference type="Proteomes" id="UP001161757"/>
    </source>
</evidence>
<dbReference type="Proteomes" id="UP001161757">
    <property type="component" value="Unassembled WGS sequence"/>
</dbReference>
<reference evidence="2" key="1">
    <citation type="submission" date="2023-01" db="EMBL/GenBank/DDBJ databases">
        <title>Exophiala dermititidis isolated from Cystic Fibrosis Patient.</title>
        <authorList>
            <person name="Kurbessoian T."/>
            <person name="Crocker A."/>
            <person name="Murante D."/>
            <person name="Hogan D.A."/>
            <person name="Stajich J.E."/>
        </authorList>
    </citation>
    <scope>NUCLEOTIDE SEQUENCE</scope>
    <source>
        <strain evidence="2">Ex8</strain>
    </source>
</reference>
<evidence type="ECO:0000313" key="2">
    <source>
        <dbReference type="EMBL" id="KAJ8994018.1"/>
    </source>
</evidence>
<comment type="caution">
    <text evidence="2">The sequence shown here is derived from an EMBL/GenBank/DDBJ whole genome shotgun (WGS) entry which is preliminary data.</text>
</comment>
<protein>
    <submittedName>
        <fullName evidence="2">Uncharacterized protein</fullName>
    </submittedName>
</protein>
<proteinExistence type="predicted"/>
<name>A0AAN6IXT5_EXODE</name>
<feature type="region of interest" description="Disordered" evidence="1">
    <location>
        <begin position="191"/>
        <end position="227"/>
    </location>
</feature>
<gene>
    <name evidence="2" type="ORF">HRR80_002517</name>
</gene>
<evidence type="ECO:0000256" key="1">
    <source>
        <dbReference type="SAM" id="MobiDB-lite"/>
    </source>
</evidence>
<sequence length="252" mass="29044">MIFALIKIRASPPRHDKMHVERSPSGKLYLVRKKYTPPKSKPREEFVEVYENLAEAGHVEVVQVEHLRAKDKHNHHHPRCADDKKPVDNNGIRIDIGGLEDGTKHIIVGNSGTPGGISITVGAHKRCKAADQPAHPSPNIIIREPIHVKQEKPAADAEKKKAKQEDVQLEPVRWEKVRVKKVHRPAEEVRVYKRSPKPEAERLPRDDHEKYTEIKVPRREQKPHRMPEVEGAVWDEKLKAWIVKRSPRVRFD</sequence>
<dbReference type="EMBL" id="JAJGCB010000003">
    <property type="protein sequence ID" value="KAJ8994018.1"/>
    <property type="molecule type" value="Genomic_DNA"/>
</dbReference>